<dbReference type="InterPro" id="IPR047287">
    <property type="entry name" value="Tudor_SGF29_rpt2"/>
</dbReference>
<name>A0A072TX74_MEDTR</name>
<proteinExistence type="predicted"/>
<dbReference type="InterPro" id="IPR037802">
    <property type="entry name" value="SGF29"/>
</dbReference>
<dbReference type="Pfam" id="PF07039">
    <property type="entry name" value="SGF29_Tudor"/>
    <property type="match status" value="1"/>
</dbReference>
<feature type="domain" description="SGF29 C-terminal" evidence="5">
    <location>
        <begin position="31"/>
        <end position="170"/>
    </location>
</feature>
<dbReference type="GO" id="GO:0000124">
    <property type="term" value="C:SAGA complex"/>
    <property type="evidence" value="ECO:0000318"/>
    <property type="project" value="GO_Central"/>
</dbReference>
<dbReference type="CDD" id="cd20394">
    <property type="entry name" value="Tudor_SGF29_rpt2"/>
    <property type="match status" value="1"/>
</dbReference>
<dbReference type="HOGENOM" id="CLU_701294_0_0_1"/>
<reference evidence="7" key="3">
    <citation type="submission" date="2015-04" db="UniProtKB">
        <authorList>
            <consortium name="EnsemblPlants"/>
        </authorList>
    </citation>
    <scope>IDENTIFICATION</scope>
    <source>
        <strain evidence="7">cv. Jemalong A17</strain>
    </source>
</reference>
<dbReference type="STRING" id="3880.A0A072TX74"/>
<evidence type="ECO:0000313" key="8">
    <source>
        <dbReference type="Proteomes" id="UP000002051"/>
    </source>
</evidence>
<evidence type="ECO:0000313" key="6">
    <source>
        <dbReference type="EMBL" id="KEH22104.1"/>
    </source>
</evidence>
<feature type="non-terminal residue" evidence="6">
    <location>
        <position position="394"/>
    </location>
</feature>
<evidence type="ECO:0000256" key="2">
    <source>
        <dbReference type="ARBA" id="ARBA00023015"/>
    </source>
</evidence>
<sequence>SSATEGNEKKRKRVKIEHISRLTPSMRNQLKACANLKGEKVAARVRDDWFVVEVINFDKKLMEFEVLDEEPGDDEDNSGQRQYKLPMGNIIPFPKSNDPSSAQDFPPGKHVLAVYPGTTALYKATVVQGHRRRKTDDYVLEFDDDEEDGSLPQRTVPFHTVVPLPEGHRHCNEANFMRHSQQVSPITNADTAQNIQNISYFHRVAKIKSATKQITMLQDGNDVVVTPGAIENHLMDRFRSIIEGQNACTTTNSMIAEVIPNLAIEVDNNMLTTIPLAEEVKNDVFYLNLDGAPGPDGFGGYFYQFFWTIAASDVILSVFSKLVKDASSMGDFRPIAFSNFQFKIITNILADILAIATTQIISENQRRFIRDKHISDYIIASKAINLLDKRQFGP</sequence>
<keyword evidence="3" id="KW-0804">Transcription</keyword>
<dbReference type="PROSITE" id="PS51518">
    <property type="entry name" value="SGF29_C"/>
    <property type="match status" value="1"/>
</dbReference>
<dbReference type="PANTHER" id="PTHR21539">
    <property type="entry name" value="SAGA-ASSOCIATED FACTOR 29"/>
    <property type="match status" value="1"/>
</dbReference>
<gene>
    <name evidence="6" type="ordered locus">MTR_7g033170</name>
</gene>
<accession>A0A072TX74</accession>
<reference evidence="6 8" key="2">
    <citation type="journal article" date="2014" name="BMC Genomics">
        <title>An improved genome release (version Mt4.0) for the model legume Medicago truncatula.</title>
        <authorList>
            <person name="Tang H."/>
            <person name="Krishnakumar V."/>
            <person name="Bidwell S."/>
            <person name="Rosen B."/>
            <person name="Chan A."/>
            <person name="Zhou S."/>
            <person name="Gentzbittel L."/>
            <person name="Childs K.L."/>
            <person name="Yandell M."/>
            <person name="Gundlach H."/>
            <person name="Mayer K.F."/>
            <person name="Schwartz D.C."/>
            <person name="Town C.D."/>
        </authorList>
    </citation>
    <scope>GENOME REANNOTATION</scope>
    <source>
        <strain evidence="6">A17</strain>
        <strain evidence="7 8">cv. Jemalong A17</strain>
    </source>
</reference>
<comment type="subcellular location">
    <subcellularLocation>
        <location evidence="1">Nucleus</location>
    </subcellularLocation>
</comment>
<evidence type="ECO:0000256" key="3">
    <source>
        <dbReference type="ARBA" id="ARBA00023163"/>
    </source>
</evidence>
<evidence type="ECO:0000313" key="7">
    <source>
        <dbReference type="EnsemblPlants" id="KEH22104"/>
    </source>
</evidence>
<keyword evidence="2" id="KW-0805">Transcription regulation</keyword>
<organism evidence="6 8">
    <name type="scientific">Medicago truncatula</name>
    <name type="common">Barrel medic</name>
    <name type="synonym">Medicago tribuloides</name>
    <dbReference type="NCBI Taxonomy" id="3880"/>
    <lineage>
        <taxon>Eukaryota</taxon>
        <taxon>Viridiplantae</taxon>
        <taxon>Streptophyta</taxon>
        <taxon>Embryophyta</taxon>
        <taxon>Tracheophyta</taxon>
        <taxon>Spermatophyta</taxon>
        <taxon>Magnoliopsida</taxon>
        <taxon>eudicotyledons</taxon>
        <taxon>Gunneridae</taxon>
        <taxon>Pentapetalae</taxon>
        <taxon>rosids</taxon>
        <taxon>fabids</taxon>
        <taxon>Fabales</taxon>
        <taxon>Fabaceae</taxon>
        <taxon>Papilionoideae</taxon>
        <taxon>50 kb inversion clade</taxon>
        <taxon>NPAAA clade</taxon>
        <taxon>Hologalegina</taxon>
        <taxon>IRL clade</taxon>
        <taxon>Trifolieae</taxon>
        <taxon>Medicago</taxon>
    </lineage>
</organism>
<dbReference type="GO" id="GO:0005634">
    <property type="term" value="C:nucleus"/>
    <property type="evidence" value="ECO:0007669"/>
    <property type="project" value="UniProtKB-SubCell"/>
</dbReference>
<protein>
    <submittedName>
        <fullName evidence="6">SGF29 tudor-like domain protein</fullName>
    </submittedName>
</protein>
<keyword evidence="8" id="KW-1185">Reference proteome</keyword>
<evidence type="ECO:0000256" key="4">
    <source>
        <dbReference type="ARBA" id="ARBA00023242"/>
    </source>
</evidence>
<evidence type="ECO:0000256" key="1">
    <source>
        <dbReference type="ARBA" id="ARBA00004123"/>
    </source>
</evidence>
<dbReference type="EnsemblPlants" id="KEH22104">
    <property type="protein sequence ID" value="KEH22104"/>
    <property type="gene ID" value="MTR_7g033170"/>
</dbReference>
<dbReference type="Proteomes" id="UP000002051">
    <property type="component" value="Unassembled WGS sequence"/>
</dbReference>
<dbReference type="Gene3D" id="2.30.30.140">
    <property type="match status" value="2"/>
</dbReference>
<dbReference type="PANTHER" id="PTHR21539:SF0">
    <property type="entry name" value="SAGA-ASSOCIATED FACTOR 29"/>
    <property type="match status" value="1"/>
</dbReference>
<reference evidence="6 8" key="1">
    <citation type="journal article" date="2011" name="Nature">
        <title>The Medicago genome provides insight into the evolution of rhizobial symbioses.</title>
        <authorList>
            <person name="Young N.D."/>
            <person name="Debelle F."/>
            <person name="Oldroyd G.E."/>
            <person name="Geurts R."/>
            <person name="Cannon S.B."/>
            <person name="Udvardi M.K."/>
            <person name="Benedito V.A."/>
            <person name="Mayer K.F."/>
            <person name="Gouzy J."/>
            <person name="Schoof H."/>
            <person name="Van de Peer Y."/>
            <person name="Proost S."/>
            <person name="Cook D.R."/>
            <person name="Meyers B.C."/>
            <person name="Spannagl M."/>
            <person name="Cheung F."/>
            <person name="De Mita S."/>
            <person name="Krishnakumar V."/>
            <person name="Gundlach H."/>
            <person name="Zhou S."/>
            <person name="Mudge J."/>
            <person name="Bharti A.K."/>
            <person name="Murray J.D."/>
            <person name="Naoumkina M.A."/>
            <person name="Rosen B."/>
            <person name="Silverstein K.A."/>
            <person name="Tang H."/>
            <person name="Rombauts S."/>
            <person name="Zhao P.X."/>
            <person name="Zhou P."/>
            <person name="Barbe V."/>
            <person name="Bardou P."/>
            <person name="Bechner M."/>
            <person name="Bellec A."/>
            <person name="Berger A."/>
            <person name="Berges H."/>
            <person name="Bidwell S."/>
            <person name="Bisseling T."/>
            <person name="Choisne N."/>
            <person name="Couloux A."/>
            <person name="Denny R."/>
            <person name="Deshpande S."/>
            <person name="Dai X."/>
            <person name="Doyle J.J."/>
            <person name="Dudez A.M."/>
            <person name="Farmer A.D."/>
            <person name="Fouteau S."/>
            <person name="Franken C."/>
            <person name="Gibelin C."/>
            <person name="Gish J."/>
            <person name="Goldstein S."/>
            <person name="Gonzalez A.J."/>
            <person name="Green P.J."/>
            <person name="Hallab A."/>
            <person name="Hartog M."/>
            <person name="Hua A."/>
            <person name="Humphray S.J."/>
            <person name="Jeong D.H."/>
            <person name="Jing Y."/>
            <person name="Jocker A."/>
            <person name="Kenton S.M."/>
            <person name="Kim D.J."/>
            <person name="Klee K."/>
            <person name="Lai H."/>
            <person name="Lang C."/>
            <person name="Lin S."/>
            <person name="Macmil S.L."/>
            <person name="Magdelenat G."/>
            <person name="Matthews L."/>
            <person name="McCorrison J."/>
            <person name="Monaghan E.L."/>
            <person name="Mun J.H."/>
            <person name="Najar F.Z."/>
            <person name="Nicholson C."/>
            <person name="Noirot C."/>
            <person name="O'Bleness M."/>
            <person name="Paule C.R."/>
            <person name="Poulain J."/>
            <person name="Prion F."/>
            <person name="Qin B."/>
            <person name="Qu C."/>
            <person name="Retzel E.F."/>
            <person name="Riddle C."/>
            <person name="Sallet E."/>
            <person name="Samain S."/>
            <person name="Samson N."/>
            <person name="Sanders I."/>
            <person name="Saurat O."/>
            <person name="Scarpelli C."/>
            <person name="Schiex T."/>
            <person name="Segurens B."/>
            <person name="Severin A.J."/>
            <person name="Sherrier D.J."/>
            <person name="Shi R."/>
            <person name="Sims S."/>
            <person name="Singer S.R."/>
            <person name="Sinharoy S."/>
            <person name="Sterck L."/>
            <person name="Viollet A."/>
            <person name="Wang B.B."/>
            <person name="Wang K."/>
            <person name="Wang M."/>
            <person name="Wang X."/>
            <person name="Warfsmann J."/>
            <person name="Weissenbach J."/>
            <person name="White D.D."/>
            <person name="White J.D."/>
            <person name="Wiley G.B."/>
            <person name="Wincker P."/>
            <person name="Xing Y."/>
            <person name="Yang L."/>
            <person name="Yao Z."/>
            <person name="Ying F."/>
            <person name="Zhai J."/>
            <person name="Zhou L."/>
            <person name="Zuber A."/>
            <person name="Denarie J."/>
            <person name="Dixon R.A."/>
            <person name="May G.D."/>
            <person name="Schwartz D.C."/>
            <person name="Rogers J."/>
            <person name="Quetier F."/>
            <person name="Town C.D."/>
            <person name="Roe B.A."/>
        </authorList>
    </citation>
    <scope>NUCLEOTIDE SEQUENCE [LARGE SCALE GENOMIC DNA]</scope>
    <source>
        <strain evidence="6">A17</strain>
        <strain evidence="7 8">cv. Jemalong A17</strain>
    </source>
</reference>
<dbReference type="CDD" id="cd20393">
    <property type="entry name" value="Tudor_SGF29_rpt1"/>
    <property type="match status" value="1"/>
</dbReference>
<dbReference type="FunFam" id="2.30.30.140:FF:000061">
    <property type="entry name" value="SAGA-associated factor 29 isoform X6"/>
    <property type="match status" value="1"/>
</dbReference>
<dbReference type="EMBL" id="CM001223">
    <property type="protein sequence ID" value="KEH22104.1"/>
    <property type="molecule type" value="Genomic_DNA"/>
</dbReference>
<dbReference type="AlphaFoldDB" id="A0A072TX74"/>
<dbReference type="InterPro" id="IPR047288">
    <property type="entry name" value="Tudor_SGF29_rpt1"/>
</dbReference>
<dbReference type="InterPro" id="IPR010750">
    <property type="entry name" value="SGF29_tudor-like_dom"/>
</dbReference>
<evidence type="ECO:0000259" key="5">
    <source>
        <dbReference type="PROSITE" id="PS51518"/>
    </source>
</evidence>
<keyword evidence="4" id="KW-0539">Nucleus</keyword>